<protein>
    <submittedName>
        <fullName evidence="1">Uncharacterized protein</fullName>
    </submittedName>
</protein>
<gene>
    <name evidence="1" type="ORF">SAMN05443248_5864</name>
</gene>
<dbReference type="Proteomes" id="UP000189796">
    <property type="component" value="Chromosome I"/>
</dbReference>
<accession>A0A1M5VAJ6</accession>
<organism evidence="1 2">
    <name type="scientific">Bradyrhizobium erythrophlei</name>
    <dbReference type="NCBI Taxonomy" id="1437360"/>
    <lineage>
        <taxon>Bacteria</taxon>
        <taxon>Pseudomonadati</taxon>
        <taxon>Pseudomonadota</taxon>
        <taxon>Alphaproteobacteria</taxon>
        <taxon>Hyphomicrobiales</taxon>
        <taxon>Nitrobacteraceae</taxon>
        <taxon>Bradyrhizobium</taxon>
    </lineage>
</organism>
<reference evidence="1 2" key="1">
    <citation type="submission" date="2016-11" db="EMBL/GenBank/DDBJ databases">
        <authorList>
            <person name="Jaros S."/>
            <person name="Januszkiewicz K."/>
            <person name="Wedrychowicz H."/>
        </authorList>
    </citation>
    <scope>NUCLEOTIDE SEQUENCE [LARGE SCALE GENOMIC DNA]</scope>
    <source>
        <strain evidence="1 2">GAS138</strain>
    </source>
</reference>
<dbReference type="RefSeq" id="WP_079604382.1">
    <property type="nucleotide sequence ID" value="NZ_LT670817.1"/>
</dbReference>
<dbReference type="EMBL" id="LT670817">
    <property type="protein sequence ID" value="SHH72269.1"/>
    <property type="molecule type" value="Genomic_DNA"/>
</dbReference>
<proteinExistence type="predicted"/>
<dbReference type="AlphaFoldDB" id="A0A1M5VAJ6"/>
<evidence type="ECO:0000313" key="1">
    <source>
        <dbReference type="EMBL" id="SHH72269.1"/>
    </source>
</evidence>
<evidence type="ECO:0000313" key="2">
    <source>
        <dbReference type="Proteomes" id="UP000189796"/>
    </source>
</evidence>
<sequence length="62" mass="6871">MKAKDSAVFGYIFKDKQEGKSTMSRSDNMMLRAKLGEHGTILGFELGNYSGGGCVYRKPYLS</sequence>
<name>A0A1M5VAJ6_9BRAD</name>